<dbReference type="InterPro" id="IPR036047">
    <property type="entry name" value="F-box-like_dom_sf"/>
</dbReference>
<dbReference type="Proteomes" id="UP000324632">
    <property type="component" value="Chromosome 16"/>
</dbReference>
<feature type="compositionally biased region" description="Basic and acidic residues" evidence="2">
    <location>
        <begin position="55"/>
        <end position="64"/>
    </location>
</feature>
<dbReference type="InterPro" id="IPR032675">
    <property type="entry name" value="LRR_dom_sf"/>
</dbReference>
<comment type="caution">
    <text evidence="4">The sequence shown here is derived from an EMBL/GenBank/DDBJ whole genome shotgun (WGS) entry which is preliminary data.</text>
</comment>
<dbReference type="SUPFAM" id="SSF52047">
    <property type="entry name" value="RNI-like"/>
    <property type="match status" value="1"/>
</dbReference>
<dbReference type="GO" id="GO:0019005">
    <property type="term" value="C:SCF ubiquitin ligase complex"/>
    <property type="evidence" value="ECO:0007669"/>
    <property type="project" value="InterPro"/>
</dbReference>
<name>A0A5A9NJK5_9TELE</name>
<keyword evidence="1" id="KW-0433">Leucine-rich repeat</keyword>
<feature type="compositionally biased region" description="Low complexity" evidence="2">
    <location>
        <begin position="7"/>
        <end position="36"/>
    </location>
</feature>
<keyword evidence="5" id="KW-1185">Reference proteome</keyword>
<evidence type="ECO:0000256" key="1">
    <source>
        <dbReference type="ARBA" id="ARBA00022614"/>
    </source>
</evidence>
<dbReference type="Pfam" id="PF13516">
    <property type="entry name" value="LRR_6"/>
    <property type="match status" value="1"/>
</dbReference>
<dbReference type="GO" id="GO:0031146">
    <property type="term" value="P:SCF-dependent proteasomal ubiquitin-dependent protein catabolic process"/>
    <property type="evidence" value="ECO:0007669"/>
    <property type="project" value="TreeGrafter"/>
</dbReference>
<feature type="domain" description="F-box" evidence="3">
    <location>
        <begin position="163"/>
        <end position="209"/>
    </location>
</feature>
<dbReference type="Gene3D" id="1.20.1280.50">
    <property type="match status" value="1"/>
</dbReference>
<evidence type="ECO:0000259" key="3">
    <source>
        <dbReference type="Pfam" id="PF12937"/>
    </source>
</evidence>
<accession>A0A5A9NJK5</accession>
<sequence length="580" mass="64577">MESTHMEASSSGAEQQSAQASAAEVSSSQEPDSPSSRAETSRRNAVQAKGKGLKRKADSITNDKSKKKKRKTSQRTIRPNYTVQEGEDMLLIISNISSGDSIWKPKRKGCKKKKKVKTKGKNKTSSLQKKRKPVKIKVAEESVDKRVDVDGVHADGFDRWGQSLPIEILVKIFRFAVLLDGAVPFLCRVGRVCRLWNGAASSPVLWRSASLGYCWIEPSRSQLPGTEQKIRNTIDWLAQNRLSQMRDFSLCHWKKHVDYVIERVSQCSPNLHSVKLSYCTGLTEKAFQSLGAGCRSLETLNVQHSEFHVDGLVSFLETYGNQIKSIYFTHSPKSDRLLSILSKGCCPELQLLEINTKLDGGYCQLPICIQALQIGCPKLQTLRLMNVTPVPKMIRNTPSSTSGFPLMEELCIATSSHSFMSDSDLSNVLHSSPNLRVLDLRGASRITATGLDALPCERLECLYWGLYFNTNTMVASKKGIHMLAQKWCNTLRELDLANQPFSEEDLEITMGHLAHGAGVDSFKSLNLSGTKITSSALRLLIGLTPALKYLNLSSCRYLPRGLKRIYHGQEDIQLLLDKLS</sequence>
<feature type="compositionally biased region" description="Basic residues" evidence="2">
    <location>
        <begin position="104"/>
        <end position="132"/>
    </location>
</feature>
<dbReference type="PANTHER" id="PTHR13318">
    <property type="entry name" value="PARTNER OF PAIRED, ISOFORM B-RELATED"/>
    <property type="match status" value="1"/>
</dbReference>
<dbReference type="AlphaFoldDB" id="A0A5A9NJK5"/>
<gene>
    <name evidence="4" type="ORF">E1301_Tti016902</name>
</gene>
<dbReference type="EMBL" id="SOYY01000016">
    <property type="protein sequence ID" value="KAA0710222.1"/>
    <property type="molecule type" value="Genomic_DNA"/>
</dbReference>
<dbReference type="PANTHER" id="PTHR13318:SF265">
    <property type="entry name" value="F-BOX DOMAIN-CONTAINING PROTEIN"/>
    <property type="match status" value="1"/>
</dbReference>
<dbReference type="CDD" id="cd22119">
    <property type="entry name" value="F-box_FBXL6"/>
    <property type="match status" value="1"/>
</dbReference>
<dbReference type="SUPFAM" id="SSF81383">
    <property type="entry name" value="F-box domain"/>
    <property type="match status" value="1"/>
</dbReference>
<dbReference type="Pfam" id="PF12937">
    <property type="entry name" value="F-box-like"/>
    <property type="match status" value="1"/>
</dbReference>
<organism evidence="4 5">
    <name type="scientific">Triplophysa tibetana</name>
    <dbReference type="NCBI Taxonomy" id="1572043"/>
    <lineage>
        <taxon>Eukaryota</taxon>
        <taxon>Metazoa</taxon>
        <taxon>Chordata</taxon>
        <taxon>Craniata</taxon>
        <taxon>Vertebrata</taxon>
        <taxon>Euteleostomi</taxon>
        <taxon>Actinopterygii</taxon>
        <taxon>Neopterygii</taxon>
        <taxon>Teleostei</taxon>
        <taxon>Ostariophysi</taxon>
        <taxon>Cypriniformes</taxon>
        <taxon>Nemacheilidae</taxon>
        <taxon>Triplophysa</taxon>
    </lineage>
</organism>
<proteinExistence type="predicted"/>
<feature type="region of interest" description="Disordered" evidence="2">
    <location>
        <begin position="1"/>
        <end position="81"/>
    </location>
</feature>
<protein>
    <submittedName>
        <fullName evidence="4">F-box/LRR-repeat protein 6</fullName>
    </submittedName>
</protein>
<feature type="region of interest" description="Disordered" evidence="2">
    <location>
        <begin position="103"/>
        <end position="132"/>
    </location>
</feature>
<dbReference type="FunFam" id="1.20.1280.50:FF:000035">
    <property type="entry name" value="F-box/LRR-repeat protein 6 isoform X2"/>
    <property type="match status" value="1"/>
</dbReference>
<evidence type="ECO:0000256" key="2">
    <source>
        <dbReference type="SAM" id="MobiDB-lite"/>
    </source>
</evidence>
<dbReference type="FunFam" id="3.80.10.10:FF:001697">
    <property type="entry name" value="F-box and leucine-rich repeat protein 6"/>
    <property type="match status" value="1"/>
</dbReference>
<reference evidence="4 5" key="1">
    <citation type="journal article" date="2019" name="Mol. Ecol. Resour.">
        <title>Chromosome-level genome assembly of Triplophysa tibetana, a fish adapted to the harsh high-altitude environment of the Tibetan Plateau.</title>
        <authorList>
            <person name="Yang X."/>
            <person name="Liu H."/>
            <person name="Ma Z."/>
            <person name="Zou Y."/>
            <person name="Zou M."/>
            <person name="Mao Y."/>
            <person name="Li X."/>
            <person name="Wang H."/>
            <person name="Chen T."/>
            <person name="Wang W."/>
            <person name="Yang R."/>
        </authorList>
    </citation>
    <scope>NUCLEOTIDE SEQUENCE [LARGE SCALE GENOMIC DNA]</scope>
    <source>
        <strain evidence="4">TTIB1903HZAU</strain>
        <tissue evidence="4">Muscle</tissue>
    </source>
</reference>
<dbReference type="Gene3D" id="3.80.10.10">
    <property type="entry name" value="Ribonuclease Inhibitor"/>
    <property type="match status" value="2"/>
</dbReference>
<dbReference type="InterPro" id="IPR001810">
    <property type="entry name" value="F-box_dom"/>
</dbReference>
<dbReference type="InterPro" id="IPR001611">
    <property type="entry name" value="Leu-rich_rpt"/>
</dbReference>
<dbReference type="InterPro" id="IPR047922">
    <property type="entry name" value="FBXL6_F-box"/>
</dbReference>
<evidence type="ECO:0000313" key="5">
    <source>
        <dbReference type="Proteomes" id="UP000324632"/>
    </source>
</evidence>
<evidence type="ECO:0000313" key="4">
    <source>
        <dbReference type="EMBL" id="KAA0710222.1"/>
    </source>
</evidence>